<feature type="transmembrane region" description="Helical" evidence="6">
    <location>
        <begin position="276"/>
        <end position="295"/>
    </location>
</feature>
<dbReference type="InterPro" id="IPR004477">
    <property type="entry name" value="ComEC_N"/>
</dbReference>
<organism evidence="8 9">
    <name type="scientific">Malaciobacter halophilus</name>
    <dbReference type="NCBI Taxonomy" id="197482"/>
    <lineage>
        <taxon>Bacteria</taxon>
        <taxon>Pseudomonadati</taxon>
        <taxon>Campylobacterota</taxon>
        <taxon>Epsilonproteobacteria</taxon>
        <taxon>Campylobacterales</taxon>
        <taxon>Arcobacteraceae</taxon>
        <taxon>Malaciobacter</taxon>
    </lineage>
</organism>
<feature type="transmembrane region" description="Helical" evidence="6">
    <location>
        <begin position="171"/>
        <end position="197"/>
    </location>
</feature>
<evidence type="ECO:0000256" key="5">
    <source>
        <dbReference type="ARBA" id="ARBA00023136"/>
    </source>
</evidence>
<dbReference type="NCBIfam" id="TIGR00360">
    <property type="entry name" value="ComEC_N-term"/>
    <property type="match status" value="1"/>
</dbReference>
<feature type="transmembrane region" description="Helical" evidence="6">
    <location>
        <begin position="141"/>
        <end position="159"/>
    </location>
</feature>
<comment type="caution">
    <text evidence="8">The sequence shown here is derived from an EMBL/GenBank/DDBJ whole genome shotgun (WGS) entry which is preliminary data.</text>
</comment>
<keyword evidence="9" id="KW-1185">Reference proteome</keyword>
<evidence type="ECO:0000313" key="9">
    <source>
        <dbReference type="Proteomes" id="UP000233248"/>
    </source>
</evidence>
<evidence type="ECO:0000256" key="6">
    <source>
        <dbReference type="SAM" id="Phobius"/>
    </source>
</evidence>
<dbReference type="PANTHER" id="PTHR30619:SF7">
    <property type="entry name" value="BETA-LACTAMASE DOMAIN PROTEIN"/>
    <property type="match status" value="1"/>
</dbReference>
<feature type="transmembrane region" description="Helical" evidence="6">
    <location>
        <begin position="302"/>
        <end position="323"/>
    </location>
</feature>
<proteinExistence type="predicted"/>
<dbReference type="OrthoDB" id="5372341at2"/>
<evidence type="ECO:0000256" key="1">
    <source>
        <dbReference type="ARBA" id="ARBA00004651"/>
    </source>
</evidence>
<dbReference type="PANTHER" id="PTHR30619">
    <property type="entry name" value="DNA INTERNALIZATION/COMPETENCE PROTEIN COMEC/REC2"/>
    <property type="match status" value="1"/>
</dbReference>
<feature type="transmembrane region" description="Helical" evidence="6">
    <location>
        <begin position="209"/>
        <end position="225"/>
    </location>
</feature>
<gene>
    <name evidence="8" type="ORF">CP960_07205</name>
</gene>
<keyword evidence="5 6" id="KW-0472">Membrane</keyword>
<feature type="transmembrane region" description="Helical" evidence="6">
    <location>
        <begin position="399"/>
        <end position="415"/>
    </location>
</feature>
<dbReference type="InterPro" id="IPR052159">
    <property type="entry name" value="Competence_DNA_uptake"/>
</dbReference>
<evidence type="ECO:0000313" key="8">
    <source>
        <dbReference type="EMBL" id="PKI80784.1"/>
    </source>
</evidence>
<accession>A0A2N1J2Q9</accession>
<keyword evidence="3 6" id="KW-0812">Transmembrane</keyword>
<evidence type="ECO:0000256" key="3">
    <source>
        <dbReference type="ARBA" id="ARBA00022692"/>
    </source>
</evidence>
<evidence type="ECO:0000256" key="4">
    <source>
        <dbReference type="ARBA" id="ARBA00022989"/>
    </source>
</evidence>
<feature type="domain" description="ComEC/Rec2-related protein" evidence="7">
    <location>
        <begin position="155"/>
        <end position="383"/>
    </location>
</feature>
<sequence length="416" mass="50048">MSKESVNLIETKNELLFFIFLILSIFLINIFYEYSKYKDIKEDEVFLSKATILNIYKKHNYDIYKLKTINNEIVFTKLNKQIDLKKNSFVEILFITKYISFYEYLKGFFTKTLFVSKIDKKEFDLRSYLSEKINSMHEDKIVAELFNALFLALPISTQLREFCTNFAISHLIAISGFHLGIFSFIIYIFSFLVYFYIHKIYFNHRNRRFDILIISCIILLFYLILIDFVASFLRAFIMFIFAIIFLRSNIKILSFNTLLITLLFIIAFFPKYLFSLSLWFSVLGVFYIFLFLQYFKNLPKFYMLILFNFWIFFALNPIIHYFFYETSTLQLFSAFITLFFTVFYPLELFLHFIGFADLLDSLIKQFLTIQFSSYTVQTSLWFFIIYLVFSLLAVFKKEAFYIVNILLIVFNVYAYI</sequence>
<keyword evidence="2" id="KW-1003">Cell membrane</keyword>
<evidence type="ECO:0000259" key="7">
    <source>
        <dbReference type="Pfam" id="PF03772"/>
    </source>
</evidence>
<dbReference type="AlphaFoldDB" id="A0A2N1J2Q9"/>
<dbReference type="RefSeq" id="WP_101184743.1">
    <property type="nucleotide sequence ID" value="NZ_CP031218.1"/>
</dbReference>
<dbReference type="KEGG" id="ahs:AHALO_1525"/>
<feature type="transmembrane region" description="Helical" evidence="6">
    <location>
        <begin position="253"/>
        <end position="270"/>
    </location>
</feature>
<feature type="transmembrane region" description="Helical" evidence="6">
    <location>
        <begin position="329"/>
        <end position="353"/>
    </location>
</feature>
<comment type="subcellular location">
    <subcellularLocation>
        <location evidence="1">Cell membrane</location>
        <topology evidence="1">Multi-pass membrane protein</topology>
    </subcellularLocation>
</comment>
<dbReference type="GO" id="GO:0005886">
    <property type="term" value="C:plasma membrane"/>
    <property type="evidence" value="ECO:0007669"/>
    <property type="project" value="UniProtKB-SubCell"/>
</dbReference>
<dbReference type="EMBL" id="NXIF01000027">
    <property type="protein sequence ID" value="PKI80784.1"/>
    <property type="molecule type" value="Genomic_DNA"/>
</dbReference>
<evidence type="ECO:0000256" key="2">
    <source>
        <dbReference type="ARBA" id="ARBA00022475"/>
    </source>
</evidence>
<dbReference type="Proteomes" id="UP000233248">
    <property type="component" value="Unassembled WGS sequence"/>
</dbReference>
<keyword evidence="4 6" id="KW-1133">Transmembrane helix</keyword>
<reference evidence="8 9" key="1">
    <citation type="submission" date="2017-09" db="EMBL/GenBank/DDBJ databases">
        <title>Genomics of the genus Arcobacter.</title>
        <authorList>
            <person name="Perez-Cataluna A."/>
            <person name="Figueras M.J."/>
            <person name="Salas-Masso N."/>
        </authorList>
    </citation>
    <scope>NUCLEOTIDE SEQUENCE [LARGE SCALE GENOMIC DNA]</scope>
    <source>
        <strain evidence="8 9">DSM 18005</strain>
    </source>
</reference>
<feature type="transmembrane region" description="Helical" evidence="6">
    <location>
        <begin position="15"/>
        <end position="32"/>
    </location>
</feature>
<dbReference type="Pfam" id="PF03772">
    <property type="entry name" value="Competence"/>
    <property type="match status" value="1"/>
</dbReference>
<protein>
    <submittedName>
        <fullName evidence="8">Competence protein</fullName>
    </submittedName>
</protein>
<name>A0A2N1J2Q9_9BACT</name>
<feature type="transmembrane region" description="Helical" evidence="6">
    <location>
        <begin position="374"/>
        <end position="393"/>
    </location>
</feature>